<gene>
    <name evidence="2" type="ORF">GCM10012284_54590</name>
</gene>
<dbReference type="EMBL" id="BMMX01000040">
    <property type="protein sequence ID" value="GGL13014.1"/>
    <property type="molecule type" value="Genomic_DNA"/>
</dbReference>
<dbReference type="Proteomes" id="UP000656042">
    <property type="component" value="Unassembled WGS sequence"/>
</dbReference>
<evidence type="ECO:0000313" key="3">
    <source>
        <dbReference type="Proteomes" id="UP000656042"/>
    </source>
</evidence>
<evidence type="ECO:0000313" key="2">
    <source>
        <dbReference type="EMBL" id="GGL13014.1"/>
    </source>
</evidence>
<feature type="region of interest" description="Disordered" evidence="1">
    <location>
        <begin position="42"/>
        <end position="69"/>
    </location>
</feature>
<name>A0A8J3C3F0_9ACTN</name>
<reference evidence="2" key="1">
    <citation type="journal article" date="2014" name="Int. J. Syst. Evol. Microbiol.">
        <title>Complete genome sequence of Corynebacterium casei LMG S-19264T (=DSM 44701T), isolated from a smear-ripened cheese.</title>
        <authorList>
            <consortium name="US DOE Joint Genome Institute (JGI-PGF)"/>
            <person name="Walter F."/>
            <person name="Albersmeier A."/>
            <person name="Kalinowski J."/>
            <person name="Ruckert C."/>
        </authorList>
    </citation>
    <scope>NUCLEOTIDE SEQUENCE</scope>
    <source>
        <strain evidence="2">CGMCC 4.7299</strain>
    </source>
</reference>
<dbReference type="AlphaFoldDB" id="A0A8J3C3F0"/>
<reference evidence="2" key="2">
    <citation type="submission" date="2020-09" db="EMBL/GenBank/DDBJ databases">
        <authorList>
            <person name="Sun Q."/>
            <person name="Zhou Y."/>
        </authorList>
    </citation>
    <scope>NUCLEOTIDE SEQUENCE</scope>
    <source>
        <strain evidence="2">CGMCC 4.7299</strain>
    </source>
</reference>
<evidence type="ECO:0000256" key="1">
    <source>
        <dbReference type="SAM" id="MobiDB-lite"/>
    </source>
</evidence>
<comment type="caution">
    <text evidence="2">The sequence shown here is derived from an EMBL/GenBank/DDBJ whole genome shotgun (WGS) entry which is preliminary data.</text>
</comment>
<sequence length="69" mass="7161">MAGVQRGVAGVEWGVAGVQWGVAGVQWGVAGVQRGPGLASVAKPAPHAYGKRQPRATLPTGRRRLVGYR</sequence>
<organism evidence="2 3">
    <name type="scientific">Mangrovihabitans endophyticus</name>
    <dbReference type="NCBI Taxonomy" id="1751298"/>
    <lineage>
        <taxon>Bacteria</taxon>
        <taxon>Bacillati</taxon>
        <taxon>Actinomycetota</taxon>
        <taxon>Actinomycetes</taxon>
        <taxon>Micromonosporales</taxon>
        <taxon>Micromonosporaceae</taxon>
        <taxon>Mangrovihabitans</taxon>
    </lineage>
</organism>
<keyword evidence="3" id="KW-1185">Reference proteome</keyword>
<protein>
    <submittedName>
        <fullName evidence="2">Uncharacterized protein</fullName>
    </submittedName>
</protein>
<proteinExistence type="predicted"/>
<accession>A0A8J3C3F0</accession>